<feature type="transmembrane region" description="Helical" evidence="1">
    <location>
        <begin position="152"/>
        <end position="175"/>
    </location>
</feature>
<gene>
    <name evidence="2" type="ORF">F0919_02725</name>
</gene>
<keyword evidence="1" id="KW-1133">Transmembrane helix</keyword>
<feature type="transmembrane region" description="Helical" evidence="1">
    <location>
        <begin position="121"/>
        <end position="140"/>
    </location>
</feature>
<keyword evidence="1" id="KW-0812">Transmembrane</keyword>
<dbReference type="Proteomes" id="UP000323632">
    <property type="component" value="Unassembled WGS sequence"/>
</dbReference>
<dbReference type="RefSeq" id="WP_150031179.1">
    <property type="nucleotide sequence ID" value="NZ_VWSH01000001.1"/>
</dbReference>
<dbReference type="EMBL" id="VWSH01000001">
    <property type="protein sequence ID" value="KAA5536602.1"/>
    <property type="molecule type" value="Genomic_DNA"/>
</dbReference>
<proteinExistence type="predicted"/>
<feature type="transmembrane region" description="Helical" evidence="1">
    <location>
        <begin position="38"/>
        <end position="58"/>
    </location>
</feature>
<comment type="caution">
    <text evidence="2">The sequence shown here is derived from an EMBL/GenBank/DDBJ whole genome shotgun (WGS) entry which is preliminary data.</text>
</comment>
<evidence type="ECO:0000313" key="3">
    <source>
        <dbReference type="Proteomes" id="UP000323632"/>
    </source>
</evidence>
<keyword evidence="3" id="KW-1185">Reference proteome</keyword>
<organism evidence="2 3">
    <name type="scientific">Taibaiella lutea</name>
    <dbReference type="NCBI Taxonomy" id="2608001"/>
    <lineage>
        <taxon>Bacteria</taxon>
        <taxon>Pseudomonadati</taxon>
        <taxon>Bacteroidota</taxon>
        <taxon>Chitinophagia</taxon>
        <taxon>Chitinophagales</taxon>
        <taxon>Chitinophagaceae</taxon>
        <taxon>Taibaiella</taxon>
    </lineage>
</organism>
<evidence type="ECO:0000313" key="2">
    <source>
        <dbReference type="EMBL" id="KAA5536602.1"/>
    </source>
</evidence>
<evidence type="ECO:0000256" key="1">
    <source>
        <dbReference type="SAM" id="Phobius"/>
    </source>
</evidence>
<dbReference type="AlphaFoldDB" id="A0A5M6CRN2"/>
<accession>A0A5M6CRN2</accession>
<sequence length="196" mass="22059">MRKLERILLITSVLMAVINLFGFPGTTLFMTISYCSLAFIYMFISVISLGKLGIGLIVTKPLVVEYASDNSIFPSIKAPNNSVFNPVGWKQKVALFLVCYCLSVMALAILFRMSYWAGSSLMLTFGIAQSVIILIPVIIKQLSKPSLFYKQMLIRLSIFSIICVLLLMLPANFFIDIKYRNNPKMLQERSGHDPNQ</sequence>
<feature type="transmembrane region" description="Helical" evidence="1">
    <location>
        <begin position="93"/>
        <end position="115"/>
    </location>
</feature>
<reference evidence="2 3" key="1">
    <citation type="submission" date="2019-09" db="EMBL/GenBank/DDBJ databases">
        <title>Genome sequence and assembly of Taibaiella sp.</title>
        <authorList>
            <person name="Chhetri G."/>
        </authorList>
    </citation>
    <scope>NUCLEOTIDE SEQUENCE [LARGE SCALE GENOMIC DNA]</scope>
    <source>
        <strain evidence="2 3">KVB11</strain>
    </source>
</reference>
<protein>
    <submittedName>
        <fullName evidence="2">Uncharacterized protein</fullName>
    </submittedName>
</protein>
<keyword evidence="1" id="KW-0472">Membrane</keyword>
<name>A0A5M6CRN2_9BACT</name>
<feature type="transmembrane region" description="Helical" evidence="1">
    <location>
        <begin position="7"/>
        <end position="32"/>
    </location>
</feature>